<keyword evidence="10" id="KW-1185">Reference proteome</keyword>
<dbReference type="GO" id="GO:0005243">
    <property type="term" value="F:gap junction channel activity"/>
    <property type="evidence" value="ECO:0007669"/>
    <property type="project" value="TreeGrafter"/>
</dbReference>
<keyword evidence="6 7" id="KW-0472">Membrane</keyword>
<dbReference type="InterPro" id="IPR013092">
    <property type="entry name" value="Connexin_N"/>
</dbReference>
<evidence type="ECO:0000256" key="1">
    <source>
        <dbReference type="ARBA" id="ARBA00004651"/>
    </source>
</evidence>
<dbReference type="PANTHER" id="PTHR11984:SF46">
    <property type="entry name" value="GAP JUNCTION BETA-2 PROTEIN"/>
    <property type="match status" value="1"/>
</dbReference>
<dbReference type="GO" id="GO:0007267">
    <property type="term" value="P:cell-cell signaling"/>
    <property type="evidence" value="ECO:0007669"/>
    <property type="project" value="TreeGrafter"/>
</dbReference>
<dbReference type="SMART" id="SM01089">
    <property type="entry name" value="Connexin_CCC"/>
    <property type="match status" value="1"/>
</dbReference>
<dbReference type="GO" id="GO:0007605">
    <property type="term" value="P:sensory perception of sound"/>
    <property type="evidence" value="ECO:0007669"/>
    <property type="project" value="UniProtKB-KW"/>
</dbReference>
<evidence type="ECO:0000256" key="5">
    <source>
        <dbReference type="ARBA" id="ARBA00022989"/>
    </source>
</evidence>
<sequence>MSDTELETLKKRRLPITGPLWWTYTCSLFFRLIFEGGFMYALYFVYDGFQMPRLVKCEQWPCPTSGLFHLSAHREDRLHYFMVSSSAICMVLNVAELCYLIVKALLRCSARDSRRNQPRYNPQDTLVRDTTLLQNQKNEMLLSSSVDSSNRPCADSCRHSS</sequence>
<evidence type="ECO:0000313" key="9">
    <source>
        <dbReference type="EMBL" id="KAK7938440.1"/>
    </source>
</evidence>
<dbReference type="InterPro" id="IPR038359">
    <property type="entry name" value="Connexin_N_sf"/>
</dbReference>
<protein>
    <recommendedName>
        <fullName evidence="8">Connexin cysteine-rich domain-containing protein</fullName>
    </recommendedName>
</protein>
<keyword evidence="5 7" id="KW-1133">Transmembrane helix</keyword>
<dbReference type="GO" id="GO:0005922">
    <property type="term" value="C:connexin complex"/>
    <property type="evidence" value="ECO:0007669"/>
    <property type="project" value="InterPro"/>
</dbReference>
<dbReference type="InterPro" id="IPR000500">
    <property type="entry name" value="Connexin"/>
</dbReference>
<accession>A0AAW0PSA6</accession>
<keyword evidence="2" id="KW-1003">Cell membrane</keyword>
<dbReference type="EMBL" id="JBBPFD010000002">
    <property type="protein sequence ID" value="KAK7938440.1"/>
    <property type="molecule type" value="Genomic_DNA"/>
</dbReference>
<feature type="transmembrane region" description="Helical" evidence="7">
    <location>
        <begin position="80"/>
        <end position="106"/>
    </location>
</feature>
<dbReference type="PRINTS" id="PR00206">
    <property type="entry name" value="CONNEXIN"/>
</dbReference>
<dbReference type="Pfam" id="PF00029">
    <property type="entry name" value="Connexin"/>
    <property type="match status" value="1"/>
</dbReference>
<evidence type="ECO:0000256" key="2">
    <source>
        <dbReference type="ARBA" id="ARBA00022475"/>
    </source>
</evidence>
<organism evidence="9 10">
    <name type="scientific">Mugilogobius chulae</name>
    <name type="common">yellowstripe goby</name>
    <dbReference type="NCBI Taxonomy" id="88201"/>
    <lineage>
        <taxon>Eukaryota</taxon>
        <taxon>Metazoa</taxon>
        <taxon>Chordata</taxon>
        <taxon>Craniata</taxon>
        <taxon>Vertebrata</taxon>
        <taxon>Euteleostomi</taxon>
        <taxon>Actinopterygii</taxon>
        <taxon>Neopterygii</taxon>
        <taxon>Teleostei</taxon>
        <taxon>Neoteleostei</taxon>
        <taxon>Acanthomorphata</taxon>
        <taxon>Gobiaria</taxon>
        <taxon>Gobiiformes</taxon>
        <taxon>Gobioidei</taxon>
        <taxon>Gobiidae</taxon>
        <taxon>Gobionellinae</taxon>
        <taxon>Mugilogobius</taxon>
    </lineage>
</organism>
<name>A0AAW0PSA6_9GOBI</name>
<dbReference type="GO" id="GO:1990349">
    <property type="term" value="P:gap junction-mediated intercellular transport"/>
    <property type="evidence" value="ECO:0007669"/>
    <property type="project" value="TreeGrafter"/>
</dbReference>
<keyword evidence="3 7" id="KW-0812">Transmembrane</keyword>
<proteinExistence type="predicted"/>
<evidence type="ECO:0000256" key="4">
    <source>
        <dbReference type="ARBA" id="ARBA00022740"/>
    </source>
</evidence>
<evidence type="ECO:0000256" key="7">
    <source>
        <dbReference type="SAM" id="Phobius"/>
    </source>
</evidence>
<gene>
    <name evidence="9" type="ORF">WMY93_001766</name>
</gene>
<dbReference type="InterPro" id="IPR019570">
    <property type="entry name" value="Connexin_CCC"/>
</dbReference>
<dbReference type="Proteomes" id="UP001460270">
    <property type="component" value="Unassembled WGS sequence"/>
</dbReference>
<comment type="caution">
    <text evidence="9">The sequence shown here is derived from an EMBL/GenBank/DDBJ whole genome shotgun (WGS) entry which is preliminary data.</text>
</comment>
<evidence type="ECO:0000256" key="3">
    <source>
        <dbReference type="ARBA" id="ARBA00022692"/>
    </source>
</evidence>
<reference evidence="10" key="1">
    <citation type="submission" date="2024-04" db="EMBL/GenBank/DDBJ databases">
        <title>Salinicola lusitanus LLJ914,a marine bacterium isolated from the Okinawa Trough.</title>
        <authorList>
            <person name="Li J."/>
        </authorList>
    </citation>
    <scope>NUCLEOTIDE SEQUENCE [LARGE SCALE GENOMIC DNA]</scope>
</reference>
<dbReference type="PANTHER" id="PTHR11984">
    <property type="entry name" value="CONNEXIN"/>
    <property type="match status" value="1"/>
</dbReference>
<keyword evidence="4" id="KW-1009">Hearing</keyword>
<evidence type="ECO:0000256" key="6">
    <source>
        <dbReference type="ARBA" id="ARBA00023136"/>
    </source>
</evidence>
<dbReference type="AlphaFoldDB" id="A0AAW0PSA6"/>
<feature type="domain" description="Connexin cysteine-rich" evidence="8">
    <location>
        <begin position="34"/>
        <end position="100"/>
    </location>
</feature>
<evidence type="ECO:0000259" key="8">
    <source>
        <dbReference type="SMART" id="SM01089"/>
    </source>
</evidence>
<feature type="transmembrane region" description="Helical" evidence="7">
    <location>
        <begin position="21"/>
        <end position="46"/>
    </location>
</feature>
<dbReference type="Gene3D" id="1.20.1440.80">
    <property type="entry name" value="Gap junction channel protein cysteine-rich domain"/>
    <property type="match status" value="1"/>
</dbReference>
<evidence type="ECO:0000313" key="10">
    <source>
        <dbReference type="Proteomes" id="UP001460270"/>
    </source>
</evidence>
<comment type="subcellular location">
    <subcellularLocation>
        <location evidence="1">Cell membrane</location>
        <topology evidence="1">Multi-pass membrane protein</topology>
    </subcellularLocation>
</comment>